<evidence type="ECO:0000313" key="2">
    <source>
        <dbReference type="Proteomes" id="UP000218287"/>
    </source>
</evidence>
<gene>
    <name evidence="1" type="ORF">NIES21_60800</name>
</gene>
<name>A0A1Z4GRV3_9CYAN</name>
<dbReference type="AlphaFoldDB" id="A0A1Z4GRV3"/>
<dbReference type="Proteomes" id="UP000218287">
    <property type="component" value="Plasmid Plasmid2 dna"/>
</dbReference>
<keyword evidence="2" id="KW-1185">Reference proteome</keyword>
<geneLocation type="plasmid" evidence="2">
    <name>Plasmid2 dna</name>
</geneLocation>
<reference evidence="1 2" key="1">
    <citation type="submission" date="2017-06" db="EMBL/GenBank/DDBJ databases">
        <title>Genome sequencing of cyanobaciteial culture collection at National Institute for Environmental Studies (NIES).</title>
        <authorList>
            <person name="Hirose Y."/>
            <person name="Shimura Y."/>
            <person name="Fujisawa T."/>
            <person name="Nakamura Y."/>
            <person name="Kawachi M."/>
        </authorList>
    </citation>
    <scope>NUCLEOTIDE SEQUENCE [LARGE SCALE GENOMIC DNA]</scope>
    <source>
        <strain evidence="1 2">NIES-21</strain>
        <plasmid evidence="2">Plasmid2 dna</plasmid>
    </source>
</reference>
<sequence>MSLIFVRVQKIALLPKNAGEQLQIATDATSSKLQNLNREATASLTKNLVDLAEQKICVIGRHVEQDVLTPDGDILLLQGQEVTLVDAEAADLMGILDQLYRATDVSLTANISHNLQAAAESTSNRIGSVTHSSVANLRHSVDGLAAHAAIQQAKGRRVLHTVRANDGLIIAASGQIVTESVLNHVQTYGKEADLLNAVGLNLSTAVRSSASDTWLETKVQLRDGANIAQENFNTFWQALKKQSENLQERSKGAIKKQRIEQALGRPITRVILDTQDNVILNVGELITHRAVSQAEESGVLNILLSSVYTKDPEISDKELRASEHGMAALVIQK</sequence>
<proteinExistence type="predicted"/>
<keyword evidence="1" id="KW-0614">Plasmid</keyword>
<accession>A0A1Z4GRV3</accession>
<evidence type="ECO:0000313" key="1">
    <source>
        <dbReference type="EMBL" id="BAY20210.1"/>
    </source>
</evidence>
<dbReference type="EMBL" id="AP018176">
    <property type="protein sequence ID" value="BAY20210.1"/>
    <property type="molecule type" value="Genomic_DNA"/>
</dbReference>
<protein>
    <submittedName>
        <fullName evidence="1">PRC-barrel domain-containing protein</fullName>
    </submittedName>
</protein>
<organism evidence="1 2">
    <name type="scientific">Anabaenopsis circularis NIES-21</name>
    <dbReference type="NCBI Taxonomy" id="1085406"/>
    <lineage>
        <taxon>Bacteria</taxon>
        <taxon>Bacillati</taxon>
        <taxon>Cyanobacteriota</taxon>
        <taxon>Cyanophyceae</taxon>
        <taxon>Nostocales</taxon>
        <taxon>Nodulariaceae</taxon>
        <taxon>Anabaenopsis</taxon>
    </lineage>
</organism>